<dbReference type="EMBL" id="WUUQ01000001">
    <property type="protein sequence ID" value="MXQ73181.1"/>
    <property type="molecule type" value="Genomic_DNA"/>
</dbReference>
<dbReference type="Gene3D" id="3.10.450.50">
    <property type="match status" value="1"/>
</dbReference>
<dbReference type="InterPro" id="IPR032710">
    <property type="entry name" value="NTF2-like_dom_sf"/>
</dbReference>
<dbReference type="AlphaFoldDB" id="A0A6N8U5L3"/>
<gene>
    <name evidence="2" type="ORF">GSF08_04430</name>
</gene>
<sequence length="269" mass="31777">MDKKSIEQCLALSKEVMIRHFHGDNEFAVSHMHKNCIWIGSCASEFYQGKDTIAAVLRQEAADLPQVELSAFEYMCVSQDVHDCTVTGRHVGRTRLDSGELYRDMQRVTFVWKKEKDEYRIMHIHVSNPMNNLKEGEVFPHRMGKYAKEYLNMLVSREVEKNGTITVKDQQNRFHIIQISDILYFEAFNMNCILHLKNDDDVFGRITLLEVEKQIQKKNADMFKRVHKSYLVNKYHTAALKRYEITMSNQEQIPVSQKRYNEVRKWLHQ</sequence>
<protein>
    <submittedName>
        <fullName evidence="2">Regulator</fullName>
    </submittedName>
</protein>
<comment type="caution">
    <text evidence="2">The sequence shown here is derived from an EMBL/GenBank/DDBJ whole genome shotgun (WGS) entry which is preliminary data.</text>
</comment>
<dbReference type="PANTHER" id="PTHR37299:SF1">
    <property type="entry name" value="STAGE 0 SPORULATION PROTEIN A HOMOLOG"/>
    <property type="match status" value="1"/>
</dbReference>
<organism evidence="2 3">
    <name type="scientific">Copranaerobaculum intestinale</name>
    <dbReference type="NCBI Taxonomy" id="2692629"/>
    <lineage>
        <taxon>Bacteria</taxon>
        <taxon>Bacillati</taxon>
        <taxon>Bacillota</taxon>
        <taxon>Erysipelotrichia</taxon>
        <taxon>Erysipelotrichales</taxon>
        <taxon>Erysipelotrichaceae</taxon>
        <taxon>Copranaerobaculum</taxon>
    </lineage>
</organism>
<evidence type="ECO:0000313" key="3">
    <source>
        <dbReference type="Proteomes" id="UP000434036"/>
    </source>
</evidence>
<name>A0A6N8U5L3_9FIRM</name>
<reference evidence="2 3" key="1">
    <citation type="submission" date="2019-12" db="EMBL/GenBank/DDBJ databases">
        <authorList>
            <person name="Yang R."/>
        </authorList>
    </citation>
    <scope>NUCLEOTIDE SEQUENCE [LARGE SCALE GENOMIC DNA]</scope>
    <source>
        <strain evidence="2 3">DONG20-135</strain>
    </source>
</reference>
<dbReference type="PANTHER" id="PTHR37299">
    <property type="entry name" value="TRANSCRIPTIONAL REGULATOR-RELATED"/>
    <property type="match status" value="1"/>
</dbReference>
<evidence type="ECO:0000313" key="2">
    <source>
        <dbReference type="EMBL" id="MXQ73181.1"/>
    </source>
</evidence>
<evidence type="ECO:0000259" key="1">
    <source>
        <dbReference type="PROSITE" id="PS50930"/>
    </source>
</evidence>
<keyword evidence="3" id="KW-1185">Reference proteome</keyword>
<dbReference type="SUPFAM" id="SSF54427">
    <property type="entry name" value="NTF2-like"/>
    <property type="match status" value="1"/>
</dbReference>
<dbReference type="InterPro" id="IPR046947">
    <property type="entry name" value="LytR-like"/>
</dbReference>
<dbReference type="GO" id="GO:0003677">
    <property type="term" value="F:DNA binding"/>
    <property type="evidence" value="ECO:0007669"/>
    <property type="project" value="InterPro"/>
</dbReference>
<dbReference type="Gene3D" id="2.40.50.1020">
    <property type="entry name" value="LytTr DNA-binding domain"/>
    <property type="match status" value="1"/>
</dbReference>
<feature type="domain" description="HTH LytTR-type" evidence="1">
    <location>
        <begin position="165"/>
        <end position="269"/>
    </location>
</feature>
<accession>A0A6N8U5L3</accession>
<dbReference type="Pfam" id="PF04397">
    <property type="entry name" value="LytTR"/>
    <property type="match status" value="1"/>
</dbReference>
<proteinExistence type="predicted"/>
<dbReference type="InterPro" id="IPR007492">
    <property type="entry name" value="LytTR_DNA-bd_dom"/>
</dbReference>
<dbReference type="GO" id="GO:0000156">
    <property type="term" value="F:phosphorelay response regulator activity"/>
    <property type="evidence" value="ECO:0007669"/>
    <property type="project" value="InterPro"/>
</dbReference>
<dbReference type="SMART" id="SM00850">
    <property type="entry name" value="LytTR"/>
    <property type="match status" value="1"/>
</dbReference>
<dbReference type="PROSITE" id="PS50930">
    <property type="entry name" value="HTH_LYTTR"/>
    <property type="match status" value="1"/>
</dbReference>
<dbReference type="Proteomes" id="UP000434036">
    <property type="component" value="Unassembled WGS sequence"/>
</dbReference>
<dbReference type="RefSeq" id="WP_160624599.1">
    <property type="nucleotide sequence ID" value="NZ_WUUQ01000001.1"/>
</dbReference>
<reference evidence="2 3" key="2">
    <citation type="submission" date="2020-01" db="EMBL/GenBank/DDBJ databases">
        <title>Clostridiaceae sp. nov. isolated from the gut of human by culturomics.</title>
        <authorList>
            <person name="Chang Y."/>
        </authorList>
    </citation>
    <scope>NUCLEOTIDE SEQUENCE [LARGE SCALE GENOMIC DNA]</scope>
    <source>
        <strain evidence="2 3">DONG20-135</strain>
    </source>
</reference>